<evidence type="ECO:0000256" key="1">
    <source>
        <dbReference type="SAM" id="Phobius"/>
    </source>
</evidence>
<organism evidence="2 3">
    <name type="scientific">Candidatus Dojkabacteria bacterium</name>
    <dbReference type="NCBI Taxonomy" id="2099670"/>
    <lineage>
        <taxon>Bacteria</taxon>
        <taxon>Candidatus Dojkabacteria</taxon>
    </lineage>
</organism>
<evidence type="ECO:0000313" key="2">
    <source>
        <dbReference type="EMBL" id="TXG76193.1"/>
    </source>
</evidence>
<accession>A0A5C7J3V9</accession>
<proteinExistence type="predicted"/>
<keyword evidence="1" id="KW-0472">Membrane</keyword>
<sequence>MRTRPTTTSRPNKMPSFDAIKKRFMAFAAIHKLLGLAVIISAGWSAVNFLLYLFKNAELTWTPMIVVIVALVIDFAVAIYFGIKIYSDIDKDDLF</sequence>
<dbReference type="Proteomes" id="UP000321026">
    <property type="component" value="Unassembled WGS sequence"/>
</dbReference>
<gene>
    <name evidence="2" type="ORF">E6Q11_05170</name>
</gene>
<name>A0A5C7J3V9_9BACT</name>
<feature type="transmembrane region" description="Helical" evidence="1">
    <location>
        <begin position="33"/>
        <end position="54"/>
    </location>
</feature>
<dbReference type="EMBL" id="SSDS01000081">
    <property type="protein sequence ID" value="TXG76193.1"/>
    <property type="molecule type" value="Genomic_DNA"/>
</dbReference>
<feature type="transmembrane region" description="Helical" evidence="1">
    <location>
        <begin position="60"/>
        <end position="83"/>
    </location>
</feature>
<comment type="caution">
    <text evidence="2">The sequence shown here is derived from an EMBL/GenBank/DDBJ whole genome shotgun (WGS) entry which is preliminary data.</text>
</comment>
<protein>
    <submittedName>
        <fullName evidence="2">Uncharacterized protein</fullName>
    </submittedName>
</protein>
<keyword evidence="1" id="KW-0812">Transmembrane</keyword>
<reference evidence="2 3" key="1">
    <citation type="submission" date="2018-09" db="EMBL/GenBank/DDBJ databases">
        <title>Metagenome Assembled Genomes from an Advanced Water Purification Facility.</title>
        <authorList>
            <person name="Stamps B.W."/>
            <person name="Spear J.R."/>
        </authorList>
    </citation>
    <scope>NUCLEOTIDE SEQUENCE [LARGE SCALE GENOMIC DNA]</scope>
    <source>
        <strain evidence="2">Bin_63_2</strain>
    </source>
</reference>
<evidence type="ECO:0000313" key="3">
    <source>
        <dbReference type="Proteomes" id="UP000321026"/>
    </source>
</evidence>
<dbReference type="AlphaFoldDB" id="A0A5C7J3V9"/>
<keyword evidence="1" id="KW-1133">Transmembrane helix</keyword>